<evidence type="ECO:0000313" key="3">
    <source>
        <dbReference type="Proteomes" id="UP001597045"/>
    </source>
</evidence>
<evidence type="ECO:0008006" key="4">
    <source>
        <dbReference type="Google" id="ProtNLM"/>
    </source>
</evidence>
<reference evidence="3" key="1">
    <citation type="journal article" date="2019" name="Int. J. Syst. Evol. Microbiol.">
        <title>The Global Catalogue of Microorganisms (GCM) 10K type strain sequencing project: providing services to taxonomists for standard genome sequencing and annotation.</title>
        <authorList>
            <consortium name="The Broad Institute Genomics Platform"/>
            <consortium name="The Broad Institute Genome Sequencing Center for Infectious Disease"/>
            <person name="Wu L."/>
            <person name="Ma J."/>
        </authorList>
    </citation>
    <scope>NUCLEOTIDE SEQUENCE [LARGE SCALE GENOMIC DNA]</scope>
    <source>
        <strain evidence="3">JCM 31486</strain>
    </source>
</reference>
<dbReference type="InterPro" id="IPR032675">
    <property type="entry name" value="LRR_dom_sf"/>
</dbReference>
<comment type="caution">
    <text evidence="2">The sequence shown here is derived from an EMBL/GenBank/DDBJ whole genome shotgun (WGS) entry which is preliminary data.</text>
</comment>
<organism evidence="2 3">
    <name type="scientific">Kibdelosporangium lantanae</name>
    <dbReference type="NCBI Taxonomy" id="1497396"/>
    <lineage>
        <taxon>Bacteria</taxon>
        <taxon>Bacillati</taxon>
        <taxon>Actinomycetota</taxon>
        <taxon>Actinomycetes</taxon>
        <taxon>Pseudonocardiales</taxon>
        <taxon>Pseudonocardiaceae</taxon>
        <taxon>Kibdelosporangium</taxon>
    </lineage>
</organism>
<gene>
    <name evidence="2" type="ORF">ACFQ1S_12675</name>
</gene>
<dbReference type="Proteomes" id="UP001597045">
    <property type="component" value="Unassembled WGS sequence"/>
</dbReference>
<protein>
    <recommendedName>
        <fullName evidence="4">Amidohydrolase-related domain-containing protein</fullName>
    </recommendedName>
</protein>
<keyword evidence="3" id="KW-1185">Reference proteome</keyword>
<proteinExistence type="predicted"/>
<dbReference type="Gene3D" id="3.80.10.10">
    <property type="entry name" value="Ribonuclease Inhibitor"/>
    <property type="match status" value="1"/>
</dbReference>
<accession>A0ABW3M7L7</accession>
<evidence type="ECO:0000256" key="1">
    <source>
        <dbReference type="SAM" id="MobiDB-lite"/>
    </source>
</evidence>
<dbReference type="EMBL" id="JBHTIS010000620">
    <property type="protein sequence ID" value="MFD1046347.1"/>
    <property type="molecule type" value="Genomic_DNA"/>
</dbReference>
<feature type="region of interest" description="Disordered" evidence="1">
    <location>
        <begin position="162"/>
        <end position="188"/>
    </location>
</feature>
<evidence type="ECO:0000313" key="2">
    <source>
        <dbReference type="EMBL" id="MFD1046347.1"/>
    </source>
</evidence>
<sequence>MTIHEHVTTFHGLPVTDFDADRPASGPTAWRVFVGTYGADVEFTEQWARFLDAVDTTAVTALVIGPWGEEVFDEPADPIISLIVDARDRFPALTGLFLGDIVMEEAEISWIHQGDLTPLLATYPRLTELVVRGSEGLRLDSSQHNALRSLRFESGGLPGEVVRADLRPPAGRGPGRAGSSSGCRWGPHRRRLGARVGVVPGG</sequence>
<name>A0ABW3M7L7_9PSEU</name>